<organism evidence="3">
    <name type="scientific">marine sediment metagenome</name>
    <dbReference type="NCBI Taxonomy" id="412755"/>
    <lineage>
        <taxon>unclassified sequences</taxon>
        <taxon>metagenomes</taxon>
        <taxon>ecological metagenomes</taxon>
    </lineage>
</organism>
<dbReference type="Gene3D" id="6.10.250.550">
    <property type="match status" value="1"/>
</dbReference>
<sequence length="93" mass="10469">MFGTGENTGNIGLFKIISEGSIAAGIRRIEALTGLKAVEYVQDNEDLLLEIQQCLSSSRDEILSQLDKLKFGLKDKEKENKTLRQKIARKNMR</sequence>
<dbReference type="InterPro" id="IPR012947">
    <property type="entry name" value="tRNA_SAD"/>
</dbReference>
<dbReference type="Pfam" id="PF07973">
    <property type="entry name" value="tRNA_SAD"/>
    <property type="match status" value="1"/>
</dbReference>
<dbReference type="AlphaFoldDB" id="X1D8E0"/>
<dbReference type="EMBL" id="BART01030339">
    <property type="protein sequence ID" value="GAH16477.1"/>
    <property type="molecule type" value="Genomic_DNA"/>
</dbReference>
<feature type="domain" description="Threonyl/alanyl tRNA synthetase SAD" evidence="2">
    <location>
        <begin position="6"/>
        <end position="30"/>
    </location>
</feature>
<name>X1D8E0_9ZZZZ</name>
<evidence type="ECO:0000313" key="3">
    <source>
        <dbReference type="EMBL" id="GAH16477.1"/>
    </source>
</evidence>
<dbReference type="InterPro" id="IPR018163">
    <property type="entry name" value="Thr/Ala-tRNA-synth_IIc_edit"/>
</dbReference>
<evidence type="ECO:0000259" key="2">
    <source>
        <dbReference type="Pfam" id="PF07973"/>
    </source>
</evidence>
<evidence type="ECO:0000256" key="1">
    <source>
        <dbReference type="SAM" id="Coils"/>
    </source>
</evidence>
<keyword evidence="1" id="KW-0175">Coiled coil</keyword>
<dbReference type="GO" id="GO:0004813">
    <property type="term" value="F:alanine-tRNA ligase activity"/>
    <property type="evidence" value="ECO:0007669"/>
    <property type="project" value="TreeGrafter"/>
</dbReference>
<feature type="coiled-coil region" evidence="1">
    <location>
        <begin position="66"/>
        <end position="93"/>
    </location>
</feature>
<reference evidence="3" key="1">
    <citation type="journal article" date="2014" name="Front. Microbiol.">
        <title>High frequency of phylogenetically diverse reductive dehalogenase-homologous genes in deep subseafloor sedimentary metagenomes.</title>
        <authorList>
            <person name="Kawai M."/>
            <person name="Futagami T."/>
            <person name="Toyoda A."/>
            <person name="Takaki Y."/>
            <person name="Nishi S."/>
            <person name="Hori S."/>
            <person name="Arai W."/>
            <person name="Tsubouchi T."/>
            <person name="Morono Y."/>
            <person name="Uchiyama I."/>
            <person name="Ito T."/>
            <person name="Fujiyama A."/>
            <person name="Inagaki F."/>
            <person name="Takami H."/>
        </authorList>
    </citation>
    <scope>NUCLEOTIDE SEQUENCE</scope>
    <source>
        <strain evidence="3">Expedition CK06-06</strain>
    </source>
</reference>
<proteinExistence type="predicted"/>
<dbReference type="PANTHER" id="PTHR11777:SF9">
    <property type="entry name" value="ALANINE--TRNA LIGASE, CYTOPLASMIC"/>
    <property type="match status" value="1"/>
</dbReference>
<dbReference type="GO" id="GO:0002161">
    <property type="term" value="F:aminoacyl-tRNA deacylase activity"/>
    <property type="evidence" value="ECO:0007669"/>
    <property type="project" value="TreeGrafter"/>
</dbReference>
<gene>
    <name evidence="3" type="ORF">S01H4_53005</name>
</gene>
<dbReference type="GO" id="GO:0006419">
    <property type="term" value="P:alanyl-tRNA aminoacylation"/>
    <property type="evidence" value="ECO:0007669"/>
    <property type="project" value="TreeGrafter"/>
</dbReference>
<dbReference type="InterPro" id="IPR050058">
    <property type="entry name" value="Ala-tRNA_ligase"/>
</dbReference>
<protein>
    <recommendedName>
        <fullName evidence="2">Threonyl/alanyl tRNA synthetase SAD domain-containing protein</fullName>
    </recommendedName>
</protein>
<dbReference type="GO" id="GO:0005829">
    <property type="term" value="C:cytosol"/>
    <property type="evidence" value="ECO:0007669"/>
    <property type="project" value="TreeGrafter"/>
</dbReference>
<feature type="non-terminal residue" evidence="3">
    <location>
        <position position="93"/>
    </location>
</feature>
<comment type="caution">
    <text evidence="3">The sequence shown here is derived from an EMBL/GenBank/DDBJ whole genome shotgun (WGS) entry which is preliminary data.</text>
</comment>
<accession>X1D8E0</accession>
<dbReference type="SUPFAM" id="SSF55186">
    <property type="entry name" value="ThrRS/AlaRS common domain"/>
    <property type="match status" value="1"/>
</dbReference>
<dbReference type="GO" id="GO:0005524">
    <property type="term" value="F:ATP binding"/>
    <property type="evidence" value="ECO:0007669"/>
    <property type="project" value="InterPro"/>
</dbReference>
<dbReference type="PANTHER" id="PTHR11777">
    <property type="entry name" value="ALANYL-TRNA SYNTHETASE"/>
    <property type="match status" value="1"/>
</dbReference>